<dbReference type="HOGENOM" id="CLU_3251916_0_0_11"/>
<name>F8B0E0_9ACTN</name>
<gene>
    <name evidence="1" type="ordered locus">FsymDg_1281</name>
</gene>
<proteinExistence type="predicted"/>
<dbReference type="STRING" id="656024.FsymDg_1281"/>
<dbReference type="KEGG" id="fsy:FsymDg_1281"/>
<reference evidence="1 2" key="1">
    <citation type="submission" date="2011-05" db="EMBL/GenBank/DDBJ databases">
        <title>Complete sequence of chromosome of Frankia symbiont of Datisca glomerata.</title>
        <authorList>
            <consortium name="US DOE Joint Genome Institute"/>
            <person name="Lucas S."/>
            <person name="Han J."/>
            <person name="Lapidus A."/>
            <person name="Cheng J.-F."/>
            <person name="Goodwin L."/>
            <person name="Pitluck S."/>
            <person name="Peters L."/>
            <person name="Mikhailova N."/>
            <person name="Chertkov O."/>
            <person name="Teshima H."/>
            <person name="Han C."/>
            <person name="Tapia R."/>
            <person name="Land M."/>
            <person name="Hauser L."/>
            <person name="Kyrpides N."/>
            <person name="Ivanova N."/>
            <person name="Pagani I."/>
            <person name="Berry A."/>
            <person name="Pawlowski K."/>
            <person name="Persson T."/>
            <person name="Vanden Heuvel B."/>
            <person name="Benson D."/>
            <person name="Woyke T."/>
        </authorList>
    </citation>
    <scope>NUCLEOTIDE SEQUENCE [LARGE SCALE GENOMIC DNA]</scope>
    <source>
        <strain evidence="2">4085684</strain>
    </source>
</reference>
<accession>F8B0E0</accession>
<protein>
    <submittedName>
        <fullName evidence="1">Uncharacterized protein</fullName>
    </submittedName>
</protein>
<dbReference type="RefSeq" id="WP_013872740.1">
    <property type="nucleotide sequence ID" value="NZ_CAAAFP010000091.1"/>
</dbReference>
<dbReference type="Proteomes" id="UP000001549">
    <property type="component" value="Chromosome"/>
</dbReference>
<evidence type="ECO:0000313" key="2">
    <source>
        <dbReference type="Proteomes" id="UP000001549"/>
    </source>
</evidence>
<organism evidence="1 2">
    <name type="scientific">Candidatus Protofrankia datiscae</name>
    <dbReference type="NCBI Taxonomy" id="2716812"/>
    <lineage>
        <taxon>Bacteria</taxon>
        <taxon>Bacillati</taxon>
        <taxon>Actinomycetota</taxon>
        <taxon>Actinomycetes</taxon>
        <taxon>Frankiales</taxon>
        <taxon>Frankiaceae</taxon>
        <taxon>Protofrankia</taxon>
    </lineage>
</organism>
<sequence>MPALPVHAVGDQNPTNVSTCPVHGPYHGLICTRCVTSLPPRT</sequence>
<dbReference type="AlphaFoldDB" id="F8B0E0"/>
<keyword evidence="2" id="KW-1185">Reference proteome</keyword>
<dbReference type="EMBL" id="CP002801">
    <property type="protein sequence ID" value="AEH08766.1"/>
    <property type="molecule type" value="Genomic_DNA"/>
</dbReference>
<evidence type="ECO:0000313" key="1">
    <source>
        <dbReference type="EMBL" id="AEH08766.1"/>
    </source>
</evidence>